<dbReference type="Proteomes" id="UP000293142">
    <property type="component" value="Unassembled WGS sequence"/>
</dbReference>
<dbReference type="InterPro" id="IPR036291">
    <property type="entry name" value="NAD(P)-bd_dom_sf"/>
</dbReference>
<evidence type="ECO:0000259" key="3">
    <source>
        <dbReference type="Pfam" id="PF02894"/>
    </source>
</evidence>
<sequence length="367" mass="40268">MEKELRVGIIGCGGIAHAKHMPSLAKLPQVSLAAFANRTEDKARQAAQTFGSTDAKVFSDYRRLLEDRTIDVVHVCTANDTHAEITIAALEAGKHVMCEKPMAKTSADARRMVEAAKRSGKKLTVSYNNRYRPDSQYLYRMCRGGDLGHIYMGKAHALRRRGVPTWGAFLDKEKQGGGPLLDIGTHSLDLALWLMDNYKPKKVLGSAFYQLGKMADAANPYGSWDPSRFTVEDSALAMITMENGATVTLEASWALNIVRDGTAKVTLCGTDAGADMWDGLTINGEKYGKLYTTRIHLQNEGIPFYQTREESPAELEARLWIEALINGKDPVVKPEQALIVQQILEAIYVSAETGEAVTLSGGSEEKV</sequence>
<dbReference type="Gene3D" id="3.40.50.720">
    <property type="entry name" value="NAD(P)-binding Rossmann-like Domain"/>
    <property type="match status" value="1"/>
</dbReference>
<protein>
    <submittedName>
        <fullName evidence="4">Gfo/Idh/MocA family oxidoreductase</fullName>
    </submittedName>
</protein>
<dbReference type="SUPFAM" id="SSF55347">
    <property type="entry name" value="Glyceraldehyde-3-phosphate dehydrogenase-like, C-terminal domain"/>
    <property type="match status" value="1"/>
</dbReference>
<keyword evidence="5" id="KW-1185">Reference proteome</keyword>
<dbReference type="EMBL" id="SIRE01000008">
    <property type="protein sequence ID" value="TBL79008.1"/>
    <property type="molecule type" value="Genomic_DNA"/>
</dbReference>
<gene>
    <name evidence="4" type="ORF">EYB31_12345</name>
</gene>
<dbReference type="OrthoDB" id="9815825at2"/>
<dbReference type="Pfam" id="PF01408">
    <property type="entry name" value="GFO_IDH_MocA"/>
    <property type="match status" value="1"/>
</dbReference>
<dbReference type="Gene3D" id="3.30.360.10">
    <property type="entry name" value="Dihydrodipicolinate Reductase, domain 2"/>
    <property type="match status" value="1"/>
</dbReference>
<dbReference type="Pfam" id="PF02894">
    <property type="entry name" value="GFO_IDH_MocA_C"/>
    <property type="match status" value="1"/>
</dbReference>
<dbReference type="InterPro" id="IPR052515">
    <property type="entry name" value="Gfo/Idh/MocA_Oxidoreductase"/>
</dbReference>
<comment type="caution">
    <text evidence="4">The sequence shown here is derived from an EMBL/GenBank/DDBJ whole genome shotgun (WGS) entry which is preliminary data.</text>
</comment>
<proteinExistence type="inferred from homology"/>
<dbReference type="SUPFAM" id="SSF51735">
    <property type="entry name" value="NAD(P)-binding Rossmann-fold domains"/>
    <property type="match status" value="1"/>
</dbReference>
<evidence type="ECO:0000313" key="5">
    <source>
        <dbReference type="Proteomes" id="UP000293142"/>
    </source>
</evidence>
<comment type="similarity">
    <text evidence="1">Belongs to the Gfo/Idh/MocA family.</text>
</comment>
<accession>A0A4Q9DUC5</accession>
<feature type="domain" description="Gfo/Idh/MocA-like oxidoreductase C-terminal" evidence="3">
    <location>
        <begin position="143"/>
        <end position="359"/>
    </location>
</feature>
<dbReference type="AlphaFoldDB" id="A0A4Q9DUC5"/>
<dbReference type="GO" id="GO:0000166">
    <property type="term" value="F:nucleotide binding"/>
    <property type="evidence" value="ECO:0007669"/>
    <property type="project" value="InterPro"/>
</dbReference>
<organism evidence="4 5">
    <name type="scientific">Paenibacillus thalictri</name>
    <dbReference type="NCBI Taxonomy" id="2527873"/>
    <lineage>
        <taxon>Bacteria</taxon>
        <taxon>Bacillati</taxon>
        <taxon>Bacillota</taxon>
        <taxon>Bacilli</taxon>
        <taxon>Bacillales</taxon>
        <taxon>Paenibacillaceae</taxon>
        <taxon>Paenibacillus</taxon>
    </lineage>
</organism>
<name>A0A4Q9DUC5_9BACL</name>
<evidence type="ECO:0000313" key="4">
    <source>
        <dbReference type="EMBL" id="TBL79008.1"/>
    </source>
</evidence>
<evidence type="ECO:0000256" key="1">
    <source>
        <dbReference type="ARBA" id="ARBA00010928"/>
    </source>
</evidence>
<dbReference type="InterPro" id="IPR000683">
    <property type="entry name" value="Gfo/Idh/MocA-like_OxRdtase_N"/>
</dbReference>
<dbReference type="PANTHER" id="PTHR43249:SF1">
    <property type="entry name" value="D-GLUCOSIDE 3-DEHYDROGENASE"/>
    <property type="match status" value="1"/>
</dbReference>
<dbReference type="RefSeq" id="WP_131013645.1">
    <property type="nucleotide sequence ID" value="NZ_SIRE01000008.1"/>
</dbReference>
<dbReference type="InterPro" id="IPR004104">
    <property type="entry name" value="Gfo/Idh/MocA-like_OxRdtase_C"/>
</dbReference>
<evidence type="ECO:0000259" key="2">
    <source>
        <dbReference type="Pfam" id="PF01408"/>
    </source>
</evidence>
<reference evidence="4 5" key="1">
    <citation type="submission" date="2019-02" db="EMBL/GenBank/DDBJ databases">
        <title>Paenibacillus sp. nov., isolated from surface-sterilized tissue of Thalictrum simplex L.</title>
        <authorList>
            <person name="Tuo L."/>
        </authorList>
    </citation>
    <scope>NUCLEOTIDE SEQUENCE [LARGE SCALE GENOMIC DNA]</scope>
    <source>
        <strain evidence="4 5">N2SHLJ1</strain>
    </source>
</reference>
<dbReference type="PANTHER" id="PTHR43249">
    <property type="entry name" value="UDP-N-ACETYL-2-AMINO-2-DEOXY-D-GLUCURONATE OXIDASE"/>
    <property type="match status" value="1"/>
</dbReference>
<feature type="domain" description="Gfo/Idh/MocA-like oxidoreductase N-terminal" evidence="2">
    <location>
        <begin position="5"/>
        <end position="127"/>
    </location>
</feature>